<evidence type="ECO:0000313" key="5">
    <source>
        <dbReference type="EMBL" id="MDR4127255.1"/>
    </source>
</evidence>
<dbReference type="EMBL" id="JAUZQE010000075">
    <property type="protein sequence ID" value="MDR4127255.1"/>
    <property type="molecule type" value="Genomic_DNA"/>
</dbReference>
<keyword evidence="4" id="KW-0547">Nucleotide-binding</keyword>
<name>A0ABU1D9C9_9BURK</name>
<dbReference type="GO" id="GO:0005524">
    <property type="term" value="F:ATP binding"/>
    <property type="evidence" value="ECO:0007669"/>
    <property type="project" value="UniProtKB-KW"/>
</dbReference>
<evidence type="ECO:0000313" key="3">
    <source>
        <dbReference type="EMBL" id="MDR4127003.1"/>
    </source>
</evidence>
<reference evidence="4 6" key="1">
    <citation type="submission" date="2023-08" db="EMBL/GenBank/DDBJ databases">
        <title>Alcaligenaceae gen. nov., a novel taxon isolated from the sludge of Yixing Pesticide Factory.</title>
        <authorList>
            <person name="Ruan L."/>
        </authorList>
    </citation>
    <scope>NUCLEOTIDE SEQUENCE [LARGE SCALE GENOMIC DNA]</scope>
    <source>
        <strain evidence="4 6">LG-2</strain>
    </source>
</reference>
<sequence length="30" mass="3433">HHAHIVQIKGDSYRLKRQRKAGLFPPAPNP</sequence>
<dbReference type="EMBL" id="JAUZQE010000047">
    <property type="protein sequence ID" value="MDR4127003.1"/>
    <property type="molecule type" value="Genomic_DNA"/>
</dbReference>
<evidence type="ECO:0000313" key="6">
    <source>
        <dbReference type="Proteomes" id="UP001232156"/>
    </source>
</evidence>
<keyword evidence="4" id="KW-0067">ATP-binding</keyword>
<comment type="caution">
    <text evidence="4">The sequence shown here is derived from an EMBL/GenBank/DDBJ whole genome shotgun (WGS) entry which is preliminary data.</text>
</comment>
<keyword evidence="6" id="KW-1185">Reference proteome</keyword>
<evidence type="ECO:0000313" key="2">
    <source>
        <dbReference type="EMBL" id="MDR4126108.1"/>
    </source>
</evidence>
<organism evidence="4 6">
    <name type="scientific">Yanghanlia caeni</name>
    <dbReference type="NCBI Taxonomy" id="3064283"/>
    <lineage>
        <taxon>Bacteria</taxon>
        <taxon>Pseudomonadati</taxon>
        <taxon>Pseudomonadota</taxon>
        <taxon>Betaproteobacteria</taxon>
        <taxon>Burkholderiales</taxon>
        <taxon>Alcaligenaceae</taxon>
        <taxon>Yanghanlia</taxon>
    </lineage>
</organism>
<evidence type="ECO:0000256" key="1">
    <source>
        <dbReference type="SAM" id="MobiDB-lite"/>
    </source>
</evidence>
<dbReference type="EMBL" id="JAUZQE010000017">
    <property type="protein sequence ID" value="MDR4126108.1"/>
    <property type="molecule type" value="Genomic_DNA"/>
</dbReference>
<proteinExistence type="predicted"/>
<dbReference type="Proteomes" id="UP001232156">
    <property type="component" value="Unassembled WGS sequence"/>
</dbReference>
<feature type="non-terminal residue" evidence="4">
    <location>
        <position position="1"/>
    </location>
</feature>
<gene>
    <name evidence="2" type="ORF">Q8947_08950</name>
    <name evidence="3" type="ORF">Q8947_13555</name>
    <name evidence="4" type="ORF">Q8947_13875</name>
    <name evidence="5" type="ORF">Q8947_14895</name>
</gene>
<dbReference type="EMBL" id="JAUZQE010000052">
    <property type="protein sequence ID" value="MDR4127064.1"/>
    <property type="molecule type" value="Genomic_DNA"/>
</dbReference>
<evidence type="ECO:0000313" key="4">
    <source>
        <dbReference type="EMBL" id="MDR4127064.1"/>
    </source>
</evidence>
<protein>
    <submittedName>
        <fullName evidence="4">ATP-binding protein IstB</fullName>
    </submittedName>
</protein>
<feature type="region of interest" description="Disordered" evidence="1">
    <location>
        <begin position="1"/>
        <end position="30"/>
    </location>
</feature>
<accession>A0ABU1D9C9</accession>